<reference evidence="3 4" key="1">
    <citation type="submission" date="2018-12" db="EMBL/GenBank/DDBJ databases">
        <title>bacterium Hansschlegelia zhihuaiae S113.</title>
        <authorList>
            <person name="He J."/>
        </authorList>
    </citation>
    <scope>NUCLEOTIDE SEQUENCE [LARGE SCALE GENOMIC DNA]</scope>
    <source>
        <strain evidence="3 4">S 113</strain>
    </source>
</reference>
<evidence type="ECO:0000256" key="1">
    <source>
        <dbReference type="ARBA" id="ARBA00006547"/>
    </source>
</evidence>
<dbReference type="Pfam" id="PF00797">
    <property type="entry name" value="Acetyltransf_2"/>
    <property type="match status" value="1"/>
</dbReference>
<protein>
    <submittedName>
        <fullName evidence="3">Arylamine N-acetyltransferase</fullName>
    </submittedName>
</protein>
<dbReference type="OrthoDB" id="7181050at2"/>
<accession>A0A4Q0M2V0</accession>
<dbReference type="Proteomes" id="UP000289708">
    <property type="component" value="Unassembled WGS sequence"/>
</dbReference>
<comment type="caution">
    <text evidence="3">The sequence shown here is derived from an EMBL/GenBank/DDBJ whole genome shotgun (WGS) entry which is preliminary data.</text>
</comment>
<dbReference type="GO" id="GO:0016407">
    <property type="term" value="F:acetyltransferase activity"/>
    <property type="evidence" value="ECO:0007669"/>
    <property type="project" value="InterPro"/>
</dbReference>
<proteinExistence type="inferred from homology"/>
<dbReference type="EMBL" id="RYFI01000041">
    <property type="protein sequence ID" value="RXF66979.1"/>
    <property type="molecule type" value="Genomic_DNA"/>
</dbReference>
<dbReference type="AlphaFoldDB" id="A0A4Q0M2V0"/>
<dbReference type="InterPro" id="IPR001447">
    <property type="entry name" value="Arylamine_N-AcTrfase"/>
</dbReference>
<keyword evidence="4" id="KW-1185">Reference proteome</keyword>
<dbReference type="Gene3D" id="3.30.2140.10">
    <property type="entry name" value="Arylamine N-acetyltransferase"/>
    <property type="match status" value="1"/>
</dbReference>
<gene>
    <name evidence="3" type="ORF">EK403_21890</name>
</gene>
<keyword evidence="3" id="KW-0808">Transferase</keyword>
<comment type="similarity">
    <text evidence="1 2">Belongs to the arylamine N-acetyltransferase family.</text>
</comment>
<evidence type="ECO:0000313" key="3">
    <source>
        <dbReference type="EMBL" id="RXF66979.1"/>
    </source>
</evidence>
<dbReference type="InterPro" id="IPR038765">
    <property type="entry name" value="Papain-like_cys_pep_sf"/>
</dbReference>
<dbReference type="PANTHER" id="PTHR11786:SF0">
    <property type="entry name" value="ARYLAMINE N-ACETYLTRANSFERASE 4-RELATED"/>
    <property type="match status" value="1"/>
</dbReference>
<evidence type="ECO:0000313" key="4">
    <source>
        <dbReference type="Proteomes" id="UP000289708"/>
    </source>
</evidence>
<name>A0A4Q0M2V0_9HYPH</name>
<dbReference type="Gene3D" id="2.40.128.150">
    <property type="entry name" value="Cysteine proteinases"/>
    <property type="match status" value="1"/>
</dbReference>
<evidence type="ECO:0000256" key="2">
    <source>
        <dbReference type="RuleBase" id="RU003452"/>
    </source>
</evidence>
<dbReference type="PANTHER" id="PTHR11786">
    <property type="entry name" value="N-HYDROXYARYLAMINE O-ACETYLTRANSFERASE"/>
    <property type="match status" value="1"/>
</dbReference>
<organism evidence="3 4">
    <name type="scientific">Hansschlegelia zhihuaiae</name>
    <dbReference type="NCBI Taxonomy" id="405005"/>
    <lineage>
        <taxon>Bacteria</taxon>
        <taxon>Pseudomonadati</taxon>
        <taxon>Pseudomonadota</taxon>
        <taxon>Alphaproteobacteria</taxon>
        <taxon>Hyphomicrobiales</taxon>
        <taxon>Methylopilaceae</taxon>
        <taxon>Hansschlegelia</taxon>
    </lineage>
</organism>
<sequence>MTRLRRVLLIGRSHRVMQDLVAELRALGVEAEGETDPDRAADRPDAGAFDVVALGRGVTGETRKALRKAFAWIRPDVRLIDVAIREAPGETLRALEGRDLVDLDAYFARIGYRGPRDATTGTLRALVLAHLDAIPFESIDAAIGRGVDISPEGVDAKLIGAHRGGYCYEQNGLFKRVLRALGFEVDGLLARVRLNARPGDQPMARSHMTLKVTIEGEEWLADVGFGGATPTAPLRFDDEAPQPTPHGRYRVTRFGPLKLLEAESDGGWAPLYEVSDEPQIDVDYEPANWLTSTHPGSFFRRELVAARAAPGARYALYGARLTTRWPDGRSEQRMLSADEIERALTETFGLAVQPDWRPLIEQAAARV</sequence>
<dbReference type="SUPFAM" id="SSF54001">
    <property type="entry name" value="Cysteine proteinases"/>
    <property type="match status" value="1"/>
</dbReference>
<dbReference type="PRINTS" id="PR01543">
    <property type="entry name" value="ANATRNSFRASE"/>
</dbReference>